<dbReference type="AlphaFoldDB" id="A0A7Y9KQJ9"/>
<dbReference type="Proteomes" id="UP000549911">
    <property type="component" value="Unassembled WGS sequence"/>
</dbReference>
<gene>
    <name evidence="1" type="ORF">F4692_000743</name>
</gene>
<dbReference type="EMBL" id="JACCBW010000001">
    <property type="protein sequence ID" value="NYE35639.1"/>
    <property type="molecule type" value="Genomic_DNA"/>
</dbReference>
<evidence type="ECO:0000313" key="1">
    <source>
        <dbReference type="EMBL" id="NYE35639.1"/>
    </source>
</evidence>
<evidence type="ECO:0000313" key="2">
    <source>
        <dbReference type="Proteomes" id="UP000549911"/>
    </source>
</evidence>
<sequence length="354" mass="39329">MTDGIHDSLDERPLDTKFDAWFVHPKLALALLDPQVADDLMARLPGATSPMARSYQTLAFERALNDVLKTLDVAALAVADTEGTLASGMLVWVDQRVYYSGTRKAMREAEAGHHGRGTFHAPLATNASVTIRGSFNAEHLTSGSSAEQMSGARRHFILGYIESLSAAEVHLRPVLIAKRWGPGRVQKGRGFVESNPHHVFVQQIDQFAEVDFSTRLDRSELRALREVSEQQTKEWFVDIIGEPEIPKDWGGEEYDLWTTRMSIAGAPLRAAIAFKGPAKFHPMTIADLGKNGDQITRLAKTTADLLVVQHCHAITSQVDHMLNAYAMDPHNPRRYAMIDGYATLRILRHFGHLS</sequence>
<keyword evidence="2" id="KW-1185">Reference proteome</keyword>
<name>A0A7Y9KQJ9_9ACTN</name>
<proteinExistence type="predicted"/>
<reference evidence="1 2" key="1">
    <citation type="submission" date="2020-07" db="EMBL/GenBank/DDBJ databases">
        <authorList>
            <person name="Partida-Martinez L."/>
            <person name="Huntemann M."/>
            <person name="Clum A."/>
            <person name="Wang J."/>
            <person name="Palaniappan K."/>
            <person name="Ritter S."/>
            <person name="Chen I.-M."/>
            <person name="Stamatis D."/>
            <person name="Reddy T."/>
            <person name="O'Malley R."/>
            <person name="Daum C."/>
            <person name="Shapiro N."/>
            <person name="Ivanova N."/>
            <person name="Kyrpides N."/>
            <person name="Woyke T."/>
        </authorList>
    </citation>
    <scope>NUCLEOTIDE SEQUENCE [LARGE SCALE GENOMIC DNA]</scope>
    <source>
        <strain evidence="1 2">AT2.17</strain>
    </source>
</reference>
<reference evidence="1 2" key="2">
    <citation type="submission" date="2020-08" db="EMBL/GenBank/DDBJ databases">
        <title>The Agave Microbiome: Exploring the role of microbial communities in plant adaptations to desert environments.</title>
        <authorList>
            <person name="Partida-Martinez L.P."/>
        </authorList>
    </citation>
    <scope>NUCLEOTIDE SEQUENCE [LARGE SCALE GENOMIC DNA]</scope>
    <source>
        <strain evidence="1 2">AT2.17</strain>
    </source>
</reference>
<accession>A0A7Y9KQJ9</accession>
<organism evidence="1 2">
    <name type="scientific">Nocardioides cavernae</name>
    <dbReference type="NCBI Taxonomy" id="1921566"/>
    <lineage>
        <taxon>Bacteria</taxon>
        <taxon>Bacillati</taxon>
        <taxon>Actinomycetota</taxon>
        <taxon>Actinomycetes</taxon>
        <taxon>Propionibacteriales</taxon>
        <taxon>Nocardioidaceae</taxon>
        <taxon>Nocardioides</taxon>
    </lineage>
</organism>
<comment type="caution">
    <text evidence="1">The sequence shown here is derived from an EMBL/GenBank/DDBJ whole genome shotgun (WGS) entry which is preliminary data.</text>
</comment>
<protein>
    <submittedName>
        <fullName evidence="1">Uncharacterized protein</fullName>
    </submittedName>
</protein>
<dbReference type="RefSeq" id="WP_179618267.1">
    <property type="nucleotide sequence ID" value="NZ_JACCBW010000001.1"/>
</dbReference>